<dbReference type="PANTHER" id="PTHR19139:SF270">
    <property type="entry name" value="ENTOMOGLYCEROPORIN 1-RELATED"/>
    <property type="match status" value="1"/>
</dbReference>
<reference evidence="9" key="1">
    <citation type="submission" date="2021-08" db="EMBL/GenBank/DDBJ databases">
        <authorList>
            <person name="Misof B."/>
            <person name="Oliver O."/>
            <person name="Podsiadlowski L."/>
            <person name="Donath A."/>
            <person name="Peters R."/>
            <person name="Mayer C."/>
            <person name="Rust J."/>
            <person name="Gunkel S."/>
            <person name="Lesny P."/>
            <person name="Martin S."/>
            <person name="Oeyen J.P."/>
            <person name="Petersen M."/>
            <person name="Panagiotis P."/>
            <person name="Wilbrandt J."/>
            <person name="Tanja T."/>
        </authorList>
    </citation>
    <scope>NUCLEOTIDE SEQUENCE</scope>
    <source>
        <strain evidence="9">GBR_01_08_01A</strain>
        <tissue evidence="9">Thorax + abdomen</tissue>
    </source>
</reference>
<feature type="transmembrane region" description="Helical" evidence="8">
    <location>
        <begin position="100"/>
        <end position="121"/>
    </location>
</feature>
<comment type="subcellular location">
    <subcellularLocation>
        <location evidence="1">Membrane</location>
        <topology evidence="1">Multi-pass membrane protein</topology>
    </subcellularLocation>
</comment>
<evidence type="ECO:0000256" key="6">
    <source>
        <dbReference type="ARBA" id="ARBA00023136"/>
    </source>
</evidence>
<dbReference type="SUPFAM" id="SSF81338">
    <property type="entry name" value="Aquaporin-like"/>
    <property type="match status" value="1"/>
</dbReference>
<dbReference type="PROSITE" id="PS00221">
    <property type="entry name" value="MIP"/>
    <property type="match status" value="1"/>
</dbReference>
<dbReference type="NCBIfam" id="TIGR00861">
    <property type="entry name" value="MIP"/>
    <property type="match status" value="1"/>
</dbReference>
<dbReference type="Pfam" id="PF00230">
    <property type="entry name" value="MIP"/>
    <property type="match status" value="1"/>
</dbReference>
<evidence type="ECO:0000256" key="4">
    <source>
        <dbReference type="ARBA" id="ARBA00022692"/>
    </source>
</evidence>
<dbReference type="InterPro" id="IPR000425">
    <property type="entry name" value="MIP"/>
</dbReference>
<evidence type="ECO:0000313" key="9">
    <source>
        <dbReference type="EMBL" id="KAK2584491.1"/>
    </source>
</evidence>
<dbReference type="InterPro" id="IPR034294">
    <property type="entry name" value="Aquaporin_transptr"/>
</dbReference>
<feature type="transmembrane region" description="Helical" evidence="8">
    <location>
        <begin position="224"/>
        <end position="244"/>
    </location>
</feature>
<comment type="caution">
    <text evidence="9">The sequence shown here is derived from an EMBL/GenBank/DDBJ whole genome shotgun (WGS) entry which is preliminary data.</text>
</comment>
<evidence type="ECO:0000256" key="8">
    <source>
        <dbReference type="SAM" id="Phobius"/>
    </source>
</evidence>
<keyword evidence="4 7" id="KW-0812">Transmembrane</keyword>
<evidence type="ECO:0000256" key="7">
    <source>
        <dbReference type="RuleBase" id="RU000477"/>
    </source>
</evidence>
<keyword evidence="5 8" id="KW-1133">Transmembrane helix</keyword>
<sequence>MASNSLRTSFKKFVQEEGAMRNTIVTGLAEMLGTSMLVFLGCMGCVGSLGVIPPHLQITLNFGLSVMIVIQCFGHISDAHVNPAITVGAVVLGKKTIPQALVYIFAQTLGAILGCGMLKVVTPRQDLTTKGIEELDKFCVTDLHPHLSAIQGLLLEGIATGILTLVACAIWDRRNEKNTDSISIKFGFTVAALATAFGPYTGCSMNPVRSLGPALWNNYWNHHWIYWFGPIGGSLFTSVMYRFIFGIQQPVEEANTPESVALNSIDVPHKNEQP</sequence>
<dbReference type="EMBL" id="JAIFRP010000026">
    <property type="protein sequence ID" value="KAK2584491.1"/>
    <property type="molecule type" value="Genomic_DNA"/>
</dbReference>
<dbReference type="Proteomes" id="UP001258017">
    <property type="component" value="Unassembled WGS sequence"/>
</dbReference>
<comment type="similarity">
    <text evidence="2 7">Belongs to the MIP/aquaporin (TC 1.A.8) family.</text>
</comment>
<protein>
    <recommendedName>
        <fullName evidence="11">Aquaporin</fullName>
    </recommendedName>
</protein>
<accession>A0AAD9VRR4</accession>
<dbReference type="InterPro" id="IPR022357">
    <property type="entry name" value="MIP_CS"/>
</dbReference>
<keyword evidence="10" id="KW-1185">Reference proteome</keyword>
<dbReference type="PANTHER" id="PTHR19139">
    <property type="entry name" value="AQUAPORIN TRANSPORTER"/>
    <property type="match status" value="1"/>
</dbReference>
<gene>
    <name evidence="9" type="ORF">KPH14_006866</name>
</gene>
<proteinExistence type="inferred from homology"/>
<dbReference type="GO" id="GO:0015267">
    <property type="term" value="F:channel activity"/>
    <property type="evidence" value="ECO:0007669"/>
    <property type="project" value="InterPro"/>
</dbReference>
<dbReference type="PRINTS" id="PR00783">
    <property type="entry name" value="MINTRINSICP"/>
</dbReference>
<feature type="transmembrane region" description="Helical" evidence="8">
    <location>
        <begin position="58"/>
        <end position="79"/>
    </location>
</feature>
<feature type="transmembrane region" description="Helical" evidence="8">
    <location>
        <begin position="31"/>
        <end position="52"/>
    </location>
</feature>
<dbReference type="GO" id="GO:0005886">
    <property type="term" value="C:plasma membrane"/>
    <property type="evidence" value="ECO:0007669"/>
    <property type="project" value="TreeGrafter"/>
</dbReference>
<keyword evidence="3 7" id="KW-0813">Transport</keyword>
<evidence type="ECO:0000256" key="2">
    <source>
        <dbReference type="ARBA" id="ARBA00006175"/>
    </source>
</evidence>
<dbReference type="CDD" id="cd00333">
    <property type="entry name" value="MIP"/>
    <property type="match status" value="1"/>
</dbReference>
<evidence type="ECO:0000313" key="10">
    <source>
        <dbReference type="Proteomes" id="UP001258017"/>
    </source>
</evidence>
<dbReference type="AlphaFoldDB" id="A0AAD9VRR4"/>
<feature type="transmembrane region" description="Helical" evidence="8">
    <location>
        <begin position="150"/>
        <end position="170"/>
    </location>
</feature>
<organism evidence="9 10">
    <name type="scientific">Odynerus spinipes</name>
    <dbReference type="NCBI Taxonomy" id="1348599"/>
    <lineage>
        <taxon>Eukaryota</taxon>
        <taxon>Metazoa</taxon>
        <taxon>Ecdysozoa</taxon>
        <taxon>Arthropoda</taxon>
        <taxon>Hexapoda</taxon>
        <taxon>Insecta</taxon>
        <taxon>Pterygota</taxon>
        <taxon>Neoptera</taxon>
        <taxon>Endopterygota</taxon>
        <taxon>Hymenoptera</taxon>
        <taxon>Apocrita</taxon>
        <taxon>Aculeata</taxon>
        <taxon>Vespoidea</taxon>
        <taxon>Vespidae</taxon>
        <taxon>Eumeninae</taxon>
        <taxon>Odynerus</taxon>
    </lineage>
</organism>
<evidence type="ECO:0000256" key="5">
    <source>
        <dbReference type="ARBA" id="ARBA00022989"/>
    </source>
</evidence>
<evidence type="ECO:0000256" key="1">
    <source>
        <dbReference type="ARBA" id="ARBA00004141"/>
    </source>
</evidence>
<dbReference type="Gene3D" id="1.20.1080.10">
    <property type="entry name" value="Glycerol uptake facilitator protein"/>
    <property type="match status" value="1"/>
</dbReference>
<feature type="transmembrane region" description="Helical" evidence="8">
    <location>
        <begin position="182"/>
        <end position="200"/>
    </location>
</feature>
<evidence type="ECO:0000256" key="3">
    <source>
        <dbReference type="ARBA" id="ARBA00022448"/>
    </source>
</evidence>
<evidence type="ECO:0008006" key="11">
    <source>
        <dbReference type="Google" id="ProtNLM"/>
    </source>
</evidence>
<name>A0AAD9VRR4_9HYME</name>
<keyword evidence="6 8" id="KW-0472">Membrane</keyword>
<dbReference type="InterPro" id="IPR023271">
    <property type="entry name" value="Aquaporin-like"/>
</dbReference>
<reference evidence="9" key="2">
    <citation type="journal article" date="2023" name="Commun. Biol.">
        <title>Intrasexual cuticular hydrocarbon dimorphism in a wasp sheds light on hydrocarbon biosynthesis genes in Hymenoptera.</title>
        <authorList>
            <person name="Moris V.C."/>
            <person name="Podsiadlowski L."/>
            <person name="Martin S."/>
            <person name="Oeyen J.P."/>
            <person name="Donath A."/>
            <person name="Petersen M."/>
            <person name="Wilbrandt J."/>
            <person name="Misof B."/>
            <person name="Liedtke D."/>
            <person name="Thamm M."/>
            <person name="Scheiner R."/>
            <person name="Schmitt T."/>
            <person name="Niehuis O."/>
        </authorList>
    </citation>
    <scope>NUCLEOTIDE SEQUENCE</scope>
    <source>
        <strain evidence="9">GBR_01_08_01A</strain>
    </source>
</reference>